<evidence type="ECO:0000313" key="2">
    <source>
        <dbReference type="Proteomes" id="UP000033722"/>
    </source>
</evidence>
<organism evidence="1 2">
    <name type="scientific">Anaplasma phagocytophilum str. CRT53-1</name>
    <dbReference type="NCBI Taxonomy" id="1359157"/>
    <lineage>
        <taxon>Bacteria</taxon>
        <taxon>Pseudomonadati</taxon>
        <taxon>Pseudomonadota</taxon>
        <taxon>Alphaproteobacteria</taxon>
        <taxon>Rickettsiales</taxon>
        <taxon>Anaplasmataceae</taxon>
        <taxon>Anaplasma</taxon>
        <taxon>phagocytophilum group</taxon>
    </lineage>
</organism>
<dbReference type="PATRIC" id="fig|1359157.3.peg.451"/>
<name>A0A0F3Q0G6_ANAPH</name>
<gene>
    <name evidence="1" type="ORF">APHCRT_0753</name>
</gene>
<evidence type="ECO:0000313" key="1">
    <source>
        <dbReference type="EMBL" id="KJV86115.1"/>
    </source>
</evidence>
<protein>
    <submittedName>
        <fullName evidence="1">Uncharacterized protein</fullName>
    </submittedName>
</protein>
<dbReference type="EMBL" id="LAOD01000016">
    <property type="protein sequence ID" value="KJV86115.1"/>
    <property type="molecule type" value="Genomic_DNA"/>
</dbReference>
<sequence length="108" mass="12805">MERKENLPMAYDYSEKIFETIMKRKEEEFQNSVDDILRKFSEQLYRSLERELPELIKKLQANQLPREFSGIISEKRGKNLIGENTYNMFLDDVIVQIVQDALEDLSGI</sequence>
<dbReference type="RefSeq" id="WP_021799585.1">
    <property type="nucleotide sequence ID" value="NZ_LAOD01000016.1"/>
</dbReference>
<accession>A0A0F3Q0G6</accession>
<comment type="caution">
    <text evidence="1">The sequence shown here is derived from an EMBL/GenBank/DDBJ whole genome shotgun (WGS) entry which is preliminary data.</text>
</comment>
<proteinExistence type="predicted"/>
<reference evidence="1 2" key="1">
    <citation type="submission" date="2015-01" db="EMBL/GenBank/DDBJ databases">
        <title>Genome Sequencing of Rickettsiales.</title>
        <authorList>
            <person name="Daugherty S.C."/>
            <person name="Su Q."/>
            <person name="Abolude K."/>
            <person name="Beier-Sexton M."/>
            <person name="Carlyon J.A."/>
            <person name="Carter R."/>
            <person name="Day N.P."/>
            <person name="Dumler S.J."/>
            <person name="Dyachenko V."/>
            <person name="Godinez A."/>
            <person name="Kurtti T.J."/>
            <person name="Lichay M."/>
            <person name="Mullins K.E."/>
            <person name="Ott S."/>
            <person name="Pappas-Brown V."/>
            <person name="Paris D.H."/>
            <person name="Patel P."/>
            <person name="Richards A.L."/>
            <person name="Sadzewicz L."/>
            <person name="Sears K."/>
            <person name="Seidman D."/>
            <person name="Sengamalay N."/>
            <person name="Stenos J."/>
            <person name="Tallon L.J."/>
            <person name="Vincent G."/>
            <person name="Fraser C.M."/>
            <person name="Munderloh U."/>
            <person name="Dunning-Hotopp J.C."/>
        </authorList>
    </citation>
    <scope>NUCLEOTIDE SEQUENCE [LARGE SCALE GENOMIC DNA]</scope>
    <source>
        <strain evidence="1 2">CRT53-1</strain>
    </source>
</reference>
<dbReference type="AlphaFoldDB" id="A0A0F3Q0G6"/>
<dbReference type="Proteomes" id="UP000033722">
    <property type="component" value="Unassembled WGS sequence"/>
</dbReference>